<dbReference type="AlphaFoldDB" id="A0A2S7XQ63"/>
<dbReference type="InterPro" id="IPR011635">
    <property type="entry name" value="CARDB"/>
</dbReference>
<dbReference type="Pfam" id="PF07705">
    <property type="entry name" value="CARDB"/>
    <property type="match status" value="1"/>
</dbReference>
<dbReference type="OrthoDB" id="5747841at2"/>
<gene>
    <name evidence="2" type="ORF">CXB77_16740</name>
</gene>
<evidence type="ECO:0000313" key="2">
    <source>
        <dbReference type="EMBL" id="PQJ95703.1"/>
    </source>
</evidence>
<proteinExistence type="predicted"/>
<dbReference type="EMBL" id="PPGH01000037">
    <property type="protein sequence ID" value="PQJ95703.1"/>
    <property type="molecule type" value="Genomic_DNA"/>
</dbReference>
<dbReference type="InterPro" id="IPR013783">
    <property type="entry name" value="Ig-like_fold"/>
</dbReference>
<dbReference type="Proteomes" id="UP000239936">
    <property type="component" value="Unassembled WGS sequence"/>
</dbReference>
<feature type="domain" description="CARDB" evidence="1">
    <location>
        <begin position="6"/>
        <end position="107"/>
    </location>
</feature>
<keyword evidence="3" id="KW-1185">Reference proteome</keyword>
<accession>A0A2S7XQ63</accession>
<dbReference type="RefSeq" id="WP_105074713.1">
    <property type="nucleotide sequence ID" value="NZ_PPGH01000037.1"/>
</dbReference>
<evidence type="ECO:0000259" key="1">
    <source>
        <dbReference type="Pfam" id="PF07705"/>
    </source>
</evidence>
<comment type="caution">
    <text evidence="2">The sequence shown here is derived from an EMBL/GenBank/DDBJ whole genome shotgun (WGS) entry which is preliminary data.</text>
</comment>
<name>A0A2S7XQ63_9GAMM</name>
<reference evidence="2 3" key="1">
    <citation type="submission" date="2018-01" db="EMBL/GenBank/DDBJ databases">
        <title>The complete genome sequence of Chromatium okenii LaCa, a purple sulfur bacterium with a turbulent life.</title>
        <authorList>
            <person name="Luedin S.M."/>
            <person name="Liechti N."/>
            <person name="Storelli N."/>
            <person name="Danza F."/>
            <person name="Wittwer M."/>
            <person name="Pothier J.F."/>
            <person name="Tonolla M.A."/>
        </authorList>
    </citation>
    <scope>NUCLEOTIDE SEQUENCE [LARGE SCALE GENOMIC DNA]</scope>
    <source>
        <strain evidence="2 3">LaCa</strain>
    </source>
</reference>
<evidence type="ECO:0000313" key="3">
    <source>
        <dbReference type="Proteomes" id="UP000239936"/>
    </source>
</evidence>
<organism evidence="2 3">
    <name type="scientific">Chromatium okenii</name>
    <dbReference type="NCBI Taxonomy" id="61644"/>
    <lineage>
        <taxon>Bacteria</taxon>
        <taxon>Pseudomonadati</taxon>
        <taxon>Pseudomonadota</taxon>
        <taxon>Gammaproteobacteria</taxon>
        <taxon>Chromatiales</taxon>
        <taxon>Chromatiaceae</taxon>
        <taxon>Chromatium</taxon>
    </lineage>
</organism>
<protein>
    <recommendedName>
        <fullName evidence="1">CARDB domain-containing protein</fullName>
    </recommendedName>
</protein>
<sequence>MIITAIDLIPVSPVANSAFTAKITVKNQGTVTVNGGYLDVWANQPTVQKCGAFGEQWIEISSLAAGATKTLTVNLRLSGAGAKTLRAFADSWCQTPESNEANNQLTKTYMVK</sequence>
<dbReference type="Gene3D" id="2.60.40.10">
    <property type="entry name" value="Immunoglobulins"/>
    <property type="match status" value="1"/>
</dbReference>